<dbReference type="RefSeq" id="WP_284319381.1">
    <property type="nucleotide sequence ID" value="NZ_BSOB01000005.1"/>
</dbReference>
<evidence type="ECO:0000256" key="2">
    <source>
        <dbReference type="ARBA" id="ARBA00022801"/>
    </source>
</evidence>
<evidence type="ECO:0000256" key="1">
    <source>
        <dbReference type="ARBA" id="ARBA00009902"/>
    </source>
</evidence>
<dbReference type="CDD" id="cd18609">
    <property type="entry name" value="GH32-like"/>
    <property type="match status" value="1"/>
</dbReference>
<comment type="similarity">
    <text evidence="1">Belongs to the glycosyl hydrolase 32 family.</text>
</comment>
<reference evidence="6" key="1">
    <citation type="journal article" date="2019" name="Int. J. Syst. Evol. Microbiol.">
        <title>The Global Catalogue of Microorganisms (GCM) 10K type strain sequencing project: providing services to taxonomists for standard genome sequencing and annotation.</title>
        <authorList>
            <consortium name="The Broad Institute Genomics Platform"/>
            <consortium name="The Broad Institute Genome Sequencing Center for Infectious Disease"/>
            <person name="Wu L."/>
            <person name="Ma J."/>
        </authorList>
    </citation>
    <scope>NUCLEOTIDE SEQUENCE [LARGE SCALE GENOMIC DNA]</scope>
    <source>
        <strain evidence="6">NBRC 111980</strain>
    </source>
</reference>
<protein>
    <recommendedName>
        <fullName evidence="4">Glycosyl hydrolase family 32 N-terminal domain-containing protein</fullName>
    </recommendedName>
</protein>
<name>A0ABQ5XJS5_9GAMM</name>
<feature type="domain" description="Glycosyl hydrolase family 32 N-terminal" evidence="4">
    <location>
        <begin position="19"/>
        <end position="243"/>
    </location>
</feature>
<dbReference type="SMART" id="SM00640">
    <property type="entry name" value="Glyco_32"/>
    <property type="match status" value="1"/>
</dbReference>
<organism evidence="5 6">
    <name type="scientific">Dyella acidisoli</name>
    <dbReference type="NCBI Taxonomy" id="1867834"/>
    <lineage>
        <taxon>Bacteria</taxon>
        <taxon>Pseudomonadati</taxon>
        <taxon>Pseudomonadota</taxon>
        <taxon>Gammaproteobacteria</taxon>
        <taxon>Lysobacterales</taxon>
        <taxon>Rhodanobacteraceae</taxon>
        <taxon>Dyella</taxon>
    </lineage>
</organism>
<dbReference type="Proteomes" id="UP001156670">
    <property type="component" value="Unassembled WGS sequence"/>
</dbReference>
<dbReference type="Pfam" id="PF00251">
    <property type="entry name" value="Glyco_hydro_32N"/>
    <property type="match status" value="1"/>
</dbReference>
<evidence type="ECO:0000313" key="6">
    <source>
        <dbReference type="Proteomes" id="UP001156670"/>
    </source>
</evidence>
<keyword evidence="6" id="KW-1185">Reference proteome</keyword>
<accession>A0ABQ5XJS5</accession>
<gene>
    <name evidence="5" type="ORF">GCM10007901_05670</name>
</gene>
<evidence type="ECO:0000313" key="5">
    <source>
        <dbReference type="EMBL" id="GLQ91617.1"/>
    </source>
</evidence>
<dbReference type="Gene3D" id="2.115.10.20">
    <property type="entry name" value="Glycosyl hydrolase domain, family 43"/>
    <property type="match status" value="1"/>
</dbReference>
<dbReference type="InterPro" id="IPR023296">
    <property type="entry name" value="Glyco_hydro_beta-prop_sf"/>
</dbReference>
<dbReference type="InterPro" id="IPR050551">
    <property type="entry name" value="Fructan_Metab_Enzymes"/>
</dbReference>
<keyword evidence="3" id="KW-0326">Glycosidase</keyword>
<evidence type="ECO:0000259" key="4">
    <source>
        <dbReference type="Pfam" id="PF00251"/>
    </source>
</evidence>
<dbReference type="InterPro" id="IPR013148">
    <property type="entry name" value="Glyco_hydro_32_N"/>
</dbReference>
<comment type="caution">
    <text evidence="5">The sequence shown here is derived from an EMBL/GenBank/DDBJ whole genome shotgun (WGS) entry which is preliminary data.</text>
</comment>
<proteinExistence type="inferred from homology"/>
<keyword evidence="2" id="KW-0378">Hydrolase</keyword>
<dbReference type="InterPro" id="IPR001362">
    <property type="entry name" value="Glyco_hydro_32"/>
</dbReference>
<evidence type="ECO:0000256" key="3">
    <source>
        <dbReference type="ARBA" id="ARBA00023295"/>
    </source>
</evidence>
<sequence length="337" mass="38215">MAFRLDDRWVWDFWFAQEGGRTHLFFLQAPKSLGDPNKRHWHVSIGHAISEDLVNWVEVEEALRPAASPAWDDYTTWTGTVVQAPQGHWLMFYTGTSREEEGLIQRIGVASSPDLYRWERSPRNPILQLSDNTLYETLDKNVWYEQACRDPWVFPDPDGRGWHMVFTAREPSGPSIGRGVIGHATSDDLHQWTLQPPLFRSRVFAHLEVPQIFKWQGRWYCLFCTAANLIDWNYSSAAMSHPMTGTHYLMADHPLGEWHLVPGDFLVGDPLGKLYAGRVMPARDGSLHFMAFLKNETDGAFIGELSDPLSVIVHGDGMLKVDASAYGVLASKSFVSA</sequence>
<dbReference type="EMBL" id="BSOB01000005">
    <property type="protein sequence ID" value="GLQ91617.1"/>
    <property type="molecule type" value="Genomic_DNA"/>
</dbReference>
<dbReference type="PANTHER" id="PTHR31953">
    <property type="entry name" value="BETA-FRUCTOFURANOSIDASE, INSOLUBLE ISOENZYME CWINV1-RELATED"/>
    <property type="match status" value="1"/>
</dbReference>
<dbReference type="SUPFAM" id="SSF75005">
    <property type="entry name" value="Arabinanase/levansucrase/invertase"/>
    <property type="match status" value="1"/>
</dbReference>